<comment type="subcellular location">
    <subcellularLocation>
        <location evidence="1">Cell outer membrane</location>
    </subcellularLocation>
</comment>
<dbReference type="Pfam" id="PF07980">
    <property type="entry name" value="SusD_RagB"/>
    <property type="match status" value="1"/>
</dbReference>
<dbReference type="RefSeq" id="WP_123898821.1">
    <property type="nucleotide sequence ID" value="NZ_RPFJ01000030.1"/>
</dbReference>
<sequence>MKTYKYLFLLIGLSIIGCSDLEEEPVGLLAPESFFTSVDDIQTAVNGSYGHMMHRYFVSREMSMPLMLRSDMVDLNPNGQGAERVQFNDVNLLADNASIEQYWPKIYQIIGAANEAIAGAKLVDADDAIKNPIVAQAHFARAFAYFHLVRQFGDVPYLDEPVTDLQAASTVTRTPAEEVYANIIADLEFAEEWLPNTQKARSIPAKSAAQSYLALVYLTRGEFQQAYNYAKEVIDNEGTYNLGLDPDFQNLYNENEDASLEPIFVIDFIGMTASDDSDQGMNYQGPYTGIRNDDQYGLGGGWSVEIPSMAVYDTWDDRDYRKEVSFDDTAVFDGVEVSYEHFTDVSVGGYANGVDRPHIAKYNRRNGNLYAGGNGRGSEQNYMMMRYAEVLLIAAEALNEVSPGSAEAHGYVNRIRERARNGGVANNFTSSTFPEDVSGLSQDDFRTMVLEERRIELAFEFKRWYDIARRKLGSEVFSASGLEGEKPTFDANRDYLFPIPVNEIVRNPNLTQNPGY</sequence>
<evidence type="ECO:0000313" key="8">
    <source>
        <dbReference type="EMBL" id="RPD93382.1"/>
    </source>
</evidence>
<organism evidence="8 9">
    <name type="scientific">Aureibaculum marinum</name>
    <dbReference type="NCBI Taxonomy" id="2487930"/>
    <lineage>
        <taxon>Bacteria</taxon>
        <taxon>Pseudomonadati</taxon>
        <taxon>Bacteroidota</taxon>
        <taxon>Flavobacteriia</taxon>
        <taxon>Flavobacteriales</taxon>
        <taxon>Flavobacteriaceae</taxon>
        <taxon>Aureibaculum</taxon>
    </lineage>
</organism>
<evidence type="ECO:0000256" key="2">
    <source>
        <dbReference type="ARBA" id="ARBA00006275"/>
    </source>
</evidence>
<evidence type="ECO:0000256" key="3">
    <source>
        <dbReference type="ARBA" id="ARBA00022729"/>
    </source>
</evidence>
<dbReference type="GO" id="GO:0009279">
    <property type="term" value="C:cell outer membrane"/>
    <property type="evidence" value="ECO:0007669"/>
    <property type="project" value="UniProtKB-SubCell"/>
</dbReference>
<keyword evidence="5" id="KW-0998">Cell outer membrane</keyword>
<evidence type="ECO:0000259" key="7">
    <source>
        <dbReference type="Pfam" id="PF14322"/>
    </source>
</evidence>
<dbReference type="PROSITE" id="PS51257">
    <property type="entry name" value="PROKAR_LIPOPROTEIN"/>
    <property type="match status" value="1"/>
</dbReference>
<dbReference type="Pfam" id="PF14322">
    <property type="entry name" value="SusD-like_3"/>
    <property type="match status" value="1"/>
</dbReference>
<dbReference type="Gene3D" id="1.25.40.390">
    <property type="match status" value="1"/>
</dbReference>
<dbReference type="OrthoDB" id="5694214at2"/>
<accession>A0A3N4NAL7</accession>
<reference evidence="8 9" key="1">
    <citation type="submission" date="2018-11" db="EMBL/GenBank/DDBJ databases">
        <title>Aureibaculum marinum gen. nov., sp. nov., a member of the family Flavobacteriaceae isolated from the Bohai Sea.</title>
        <authorList>
            <person name="Ji X."/>
        </authorList>
    </citation>
    <scope>NUCLEOTIDE SEQUENCE [LARGE SCALE GENOMIC DNA]</scope>
    <source>
        <strain evidence="8 9">BH-SD17</strain>
    </source>
</reference>
<keyword evidence="9" id="KW-1185">Reference proteome</keyword>
<evidence type="ECO:0000256" key="1">
    <source>
        <dbReference type="ARBA" id="ARBA00004442"/>
    </source>
</evidence>
<gene>
    <name evidence="8" type="ORF">EGM88_12835</name>
</gene>
<keyword evidence="3" id="KW-0732">Signal</keyword>
<name>A0A3N4NAL7_9FLAO</name>
<feature type="domain" description="RagB/SusD" evidence="6">
    <location>
        <begin position="305"/>
        <end position="516"/>
    </location>
</feature>
<dbReference type="InterPro" id="IPR033985">
    <property type="entry name" value="SusD-like_N"/>
</dbReference>
<dbReference type="SUPFAM" id="SSF48452">
    <property type="entry name" value="TPR-like"/>
    <property type="match status" value="1"/>
</dbReference>
<dbReference type="Proteomes" id="UP000270856">
    <property type="component" value="Unassembled WGS sequence"/>
</dbReference>
<comment type="similarity">
    <text evidence="2">Belongs to the SusD family.</text>
</comment>
<dbReference type="EMBL" id="RPFJ01000030">
    <property type="protein sequence ID" value="RPD93382.1"/>
    <property type="molecule type" value="Genomic_DNA"/>
</dbReference>
<protein>
    <submittedName>
        <fullName evidence="8">RagB/SusD family nutrient uptake outer membrane protein</fullName>
    </submittedName>
</protein>
<evidence type="ECO:0000256" key="5">
    <source>
        <dbReference type="ARBA" id="ARBA00023237"/>
    </source>
</evidence>
<comment type="caution">
    <text evidence="8">The sequence shown here is derived from an EMBL/GenBank/DDBJ whole genome shotgun (WGS) entry which is preliminary data.</text>
</comment>
<evidence type="ECO:0000256" key="4">
    <source>
        <dbReference type="ARBA" id="ARBA00023136"/>
    </source>
</evidence>
<dbReference type="AlphaFoldDB" id="A0A3N4NAL7"/>
<keyword evidence="4" id="KW-0472">Membrane</keyword>
<feature type="domain" description="SusD-like N-terminal" evidence="7">
    <location>
        <begin position="81"/>
        <end position="218"/>
    </location>
</feature>
<dbReference type="InterPro" id="IPR011990">
    <property type="entry name" value="TPR-like_helical_dom_sf"/>
</dbReference>
<evidence type="ECO:0000259" key="6">
    <source>
        <dbReference type="Pfam" id="PF07980"/>
    </source>
</evidence>
<dbReference type="InterPro" id="IPR012944">
    <property type="entry name" value="SusD_RagB_dom"/>
</dbReference>
<dbReference type="CDD" id="cd08977">
    <property type="entry name" value="SusD"/>
    <property type="match status" value="1"/>
</dbReference>
<proteinExistence type="inferred from homology"/>
<evidence type="ECO:0000313" key="9">
    <source>
        <dbReference type="Proteomes" id="UP000270856"/>
    </source>
</evidence>